<dbReference type="Pfam" id="PF08281">
    <property type="entry name" value="Sigma70_r4_2"/>
    <property type="match status" value="1"/>
</dbReference>
<dbReference type="GO" id="GO:0003677">
    <property type="term" value="F:DNA binding"/>
    <property type="evidence" value="ECO:0007669"/>
    <property type="project" value="InterPro"/>
</dbReference>
<gene>
    <name evidence="2" type="ORF">SAMN05444581_108121</name>
</gene>
<sequence>MSLRDELKTFAPRLRRFARALAAGRPGENECADSLVRAALMKTLEIGGPRRLSDLNIHLYGLLIDLHHEAAQISNLSAASALENLGSQAGGGRAAEVPSSFSRDSLPGALAKLTTEEREALALVVIERFSYAQAARILKISRPLLISRLSRARATLGENLRGENLWGENLRGTTILHPSRPRPSHLRVVK</sequence>
<evidence type="ECO:0000313" key="2">
    <source>
        <dbReference type="EMBL" id="SFK46453.1"/>
    </source>
</evidence>
<dbReference type="OrthoDB" id="9797134at2"/>
<proteinExistence type="predicted"/>
<reference evidence="2 3" key="1">
    <citation type="submission" date="2016-10" db="EMBL/GenBank/DDBJ databases">
        <authorList>
            <person name="de Groot N.N."/>
        </authorList>
    </citation>
    <scope>NUCLEOTIDE SEQUENCE [LARGE SCALE GENOMIC DNA]</scope>
    <source>
        <strain evidence="2 3">NE2</strain>
    </source>
</reference>
<name>A0A1I3ZR22_9HYPH</name>
<accession>A0A1I3ZR22</accession>
<feature type="domain" description="RNA polymerase sigma factor 70 region 4 type 2" evidence="1">
    <location>
        <begin position="106"/>
        <end position="156"/>
    </location>
</feature>
<dbReference type="InterPro" id="IPR013249">
    <property type="entry name" value="RNA_pol_sigma70_r4_t2"/>
</dbReference>
<organism evidence="2 3">
    <name type="scientific">Methylocapsa palsarum</name>
    <dbReference type="NCBI Taxonomy" id="1612308"/>
    <lineage>
        <taxon>Bacteria</taxon>
        <taxon>Pseudomonadati</taxon>
        <taxon>Pseudomonadota</taxon>
        <taxon>Alphaproteobacteria</taxon>
        <taxon>Hyphomicrobiales</taxon>
        <taxon>Beijerinckiaceae</taxon>
        <taxon>Methylocapsa</taxon>
    </lineage>
</organism>
<protein>
    <submittedName>
        <fullName evidence="2">RNA polymerase sigma-70 factor, ECF subfamily</fullName>
    </submittedName>
</protein>
<dbReference type="Proteomes" id="UP000198755">
    <property type="component" value="Unassembled WGS sequence"/>
</dbReference>
<dbReference type="EMBL" id="FOSN01000008">
    <property type="protein sequence ID" value="SFK46453.1"/>
    <property type="molecule type" value="Genomic_DNA"/>
</dbReference>
<keyword evidence="3" id="KW-1185">Reference proteome</keyword>
<dbReference type="AlphaFoldDB" id="A0A1I3ZR22"/>
<dbReference type="STRING" id="1612308.SAMN05444581_108121"/>
<dbReference type="InterPro" id="IPR013324">
    <property type="entry name" value="RNA_pol_sigma_r3/r4-like"/>
</dbReference>
<evidence type="ECO:0000313" key="3">
    <source>
        <dbReference type="Proteomes" id="UP000198755"/>
    </source>
</evidence>
<dbReference type="GO" id="GO:0006352">
    <property type="term" value="P:DNA-templated transcription initiation"/>
    <property type="evidence" value="ECO:0007669"/>
    <property type="project" value="InterPro"/>
</dbReference>
<evidence type="ECO:0000259" key="1">
    <source>
        <dbReference type="Pfam" id="PF08281"/>
    </source>
</evidence>
<dbReference type="SUPFAM" id="SSF88659">
    <property type="entry name" value="Sigma3 and sigma4 domains of RNA polymerase sigma factors"/>
    <property type="match status" value="1"/>
</dbReference>
<dbReference type="Gene3D" id="1.20.140.160">
    <property type="match status" value="1"/>
</dbReference>
<dbReference type="GO" id="GO:0016987">
    <property type="term" value="F:sigma factor activity"/>
    <property type="evidence" value="ECO:0007669"/>
    <property type="project" value="InterPro"/>
</dbReference>
<dbReference type="RefSeq" id="WP_091682062.1">
    <property type="nucleotide sequence ID" value="NZ_FOSN01000008.1"/>
</dbReference>